<dbReference type="PROSITE" id="PS51257">
    <property type="entry name" value="PROKAR_LIPOPROTEIN"/>
    <property type="match status" value="1"/>
</dbReference>
<evidence type="ECO:0000313" key="4">
    <source>
        <dbReference type="Proteomes" id="UP000225108"/>
    </source>
</evidence>
<dbReference type="GO" id="GO:0030288">
    <property type="term" value="C:outer membrane-bounded periplasmic space"/>
    <property type="evidence" value="ECO:0007669"/>
    <property type="project" value="TreeGrafter"/>
</dbReference>
<reference evidence="3 4" key="1">
    <citation type="submission" date="2017-10" db="EMBL/GenBank/DDBJ databases">
        <title>The draft genome sequence of Williamsia sp. BULT 1.1 isolated from the semi-arid grassland soils from South Africa.</title>
        <authorList>
            <person name="Kabwe M.H."/>
            <person name="Govender N."/>
            <person name="Mutseka Lunga P."/>
            <person name="Vikram S."/>
            <person name="Makhalanyane T.P."/>
        </authorList>
    </citation>
    <scope>NUCLEOTIDE SEQUENCE [LARGE SCALE GENOMIC DNA]</scope>
    <source>
        <strain evidence="3 4">BULT 1.1</strain>
    </source>
</reference>
<name>A0A2G3PJ06_WILMA</name>
<dbReference type="PANTHER" id="PTHR30006">
    <property type="entry name" value="THIAMINE-BINDING PERIPLASMIC PROTEIN-RELATED"/>
    <property type="match status" value="1"/>
</dbReference>
<dbReference type="Gene3D" id="3.40.190.10">
    <property type="entry name" value="Periplasmic binding protein-like II"/>
    <property type="match status" value="2"/>
</dbReference>
<feature type="signal peptide" evidence="2">
    <location>
        <begin position="1"/>
        <end position="22"/>
    </location>
</feature>
<dbReference type="PANTHER" id="PTHR30006:SF2">
    <property type="entry name" value="ABC TRANSPORTER SUBSTRATE-BINDING PROTEIN"/>
    <property type="match status" value="1"/>
</dbReference>
<comment type="caution">
    <text evidence="3">The sequence shown here is derived from an EMBL/GenBank/DDBJ whole genome shotgun (WGS) entry which is preliminary data.</text>
</comment>
<dbReference type="InterPro" id="IPR005948">
    <property type="entry name" value="ThiB-like"/>
</dbReference>
<evidence type="ECO:0000313" key="3">
    <source>
        <dbReference type="EMBL" id="PHV65797.1"/>
    </source>
</evidence>
<dbReference type="NCBIfam" id="TIGR01254">
    <property type="entry name" value="sfuA"/>
    <property type="match status" value="1"/>
</dbReference>
<keyword evidence="1 2" id="KW-0732">Signal</keyword>
<accession>A0A2G3PJ06</accession>
<dbReference type="SUPFAM" id="SSF53850">
    <property type="entry name" value="Periplasmic binding protein-like II"/>
    <property type="match status" value="1"/>
</dbReference>
<dbReference type="GO" id="GO:0030976">
    <property type="term" value="F:thiamine pyrophosphate binding"/>
    <property type="evidence" value="ECO:0007669"/>
    <property type="project" value="TreeGrafter"/>
</dbReference>
<dbReference type="GO" id="GO:0030975">
    <property type="term" value="F:thiamine binding"/>
    <property type="evidence" value="ECO:0007669"/>
    <property type="project" value="InterPro"/>
</dbReference>
<dbReference type="RefSeq" id="WP_099384115.1">
    <property type="nucleotide sequence ID" value="NZ_PEBD01000010.1"/>
</dbReference>
<organism evidence="3 4">
    <name type="scientific">Williamsia marianensis</name>
    <dbReference type="NCBI Taxonomy" id="85044"/>
    <lineage>
        <taxon>Bacteria</taxon>
        <taxon>Bacillati</taxon>
        <taxon>Actinomycetota</taxon>
        <taxon>Actinomycetes</taxon>
        <taxon>Mycobacteriales</taxon>
        <taxon>Nocardiaceae</taxon>
        <taxon>Williamsia</taxon>
    </lineage>
</organism>
<feature type="chain" id="PRO_5039586685" evidence="2">
    <location>
        <begin position="23"/>
        <end position="343"/>
    </location>
</feature>
<evidence type="ECO:0000256" key="1">
    <source>
        <dbReference type="ARBA" id="ARBA00022729"/>
    </source>
</evidence>
<gene>
    <name evidence="3" type="ORF">CSW57_19000</name>
</gene>
<sequence length="343" mass="36635">MRRRHQFVAALIAAAVATTALSACGDSDTSDEVVLLTHDSFVLPDELLATFEDQTGLTLKVVKEADAGQLSSSVALTAGSPRGDAVYGIDNTFASRVVDAGALVEYTSPDNALGPADDALPPPNLLTAVDRGDVCVNVDNTWFADRNLPTPRNLADLTDPRYRGLTVAMDPATSSPGMAFLLATIAANPDGVNGGWQGYWQRLRDNEVAIAPGWTEAYNQEFTAGEGKGSKPIVVSYASSPAFLPTTTALLDTCFEQIEYAGVLRGASNEDGAKKVIDYLISEPVQAALPESMYVYPVREGTPLPADWAEHAPEPESAATMPADEIATNREAWQQEWRTVMGR</sequence>
<dbReference type="Proteomes" id="UP000225108">
    <property type="component" value="Unassembled WGS sequence"/>
</dbReference>
<dbReference type="GO" id="GO:0015888">
    <property type="term" value="P:thiamine transport"/>
    <property type="evidence" value="ECO:0007669"/>
    <property type="project" value="InterPro"/>
</dbReference>
<dbReference type="AlphaFoldDB" id="A0A2G3PJ06"/>
<proteinExistence type="predicted"/>
<evidence type="ECO:0000256" key="2">
    <source>
        <dbReference type="SAM" id="SignalP"/>
    </source>
</evidence>
<protein>
    <submittedName>
        <fullName evidence="3">Thiamine ABC transporter substrate-binding protein</fullName>
    </submittedName>
</protein>
<dbReference type="Pfam" id="PF13343">
    <property type="entry name" value="SBP_bac_6"/>
    <property type="match status" value="1"/>
</dbReference>
<dbReference type="EMBL" id="PEBD01000010">
    <property type="protein sequence ID" value="PHV65797.1"/>
    <property type="molecule type" value="Genomic_DNA"/>
</dbReference>